<evidence type="ECO:0000256" key="1">
    <source>
        <dbReference type="SAM" id="MobiDB-lite"/>
    </source>
</evidence>
<evidence type="ECO:0000313" key="2">
    <source>
        <dbReference type="EMBL" id="PIE83318.1"/>
    </source>
</evidence>
<feature type="region of interest" description="Disordered" evidence="1">
    <location>
        <begin position="1"/>
        <end position="20"/>
    </location>
</feature>
<protein>
    <submittedName>
        <fullName evidence="2">Uncharacterized protein</fullName>
    </submittedName>
</protein>
<name>A0A2G6PFJ4_9GAMM</name>
<sequence>MSGINEKHGGEVLQTNEKPSEEMQHCLEEVVAILRKYEVGVSLCLANDRESVLLYRLPEWCAVSLSDNGPEVNSDQLWQTDNLEELLSRSYRLAGGLSQVNARLHAESERIEDFIRDLGHHLLDPDRKSH</sequence>
<dbReference type="EMBL" id="PDTV01000005">
    <property type="protein sequence ID" value="PIE83318.1"/>
    <property type="molecule type" value="Genomic_DNA"/>
</dbReference>
<gene>
    <name evidence="2" type="ORF">CSA09_02270</name>
</gene>
<dbReference type="AlphaFoldDB" id="A0A2G6PFJ4"/>
<accession>A0A2G6PFJ4</accession>
<evidence type="ECO:0000313" key="3">
    <source>
        <dbReference type="Proteomes" id="UP000229278"/>
    </source>
</evidence>
<proteinExistence type="predicted"/>
<dbReference type="Proteomes" id="UP000229278">
    <property type="component" value="Unassembled WGS sequence"/>
</dbReference>
<organism evidence="2 3">
    <name type="scientific">Candidatus Contendibacter odensensis</name>
    <dbReference type="NCBI Taxonomy" id="1400860"/>
    <lineage>
        <taxon>Bacteria</taxon>
        <taxon>Pseudomonadati</taxon>
        <taxon>Pseudomonadota</taxon>
        <taxon>Gammaproteobacteria</taxon>
        <taxon>Candidatus Competibacteraceae</taxon>
        <taxon>Candidatus Contendibacter</taxon>
    </lineage>
</organism>
<feature type="compositionally biased region" description="Basic and acidic residues" evidence="1">
    <location>
        <begin position="1"/>
        <end position="10"/>
    </location>
</feature>
<comment type="caution">
    <text evidence="2">The sequence shown here is derived from an EMBL/GenBank/DDBJ whole genome shotgun (WGS) entry which is preliminary data.</text>
</comment>
<reference evidence="2 3" key="1">
    <citation type="submission" date="2017-10" db="EMBL/GenBank/DDBJ databases">
        <title>Novel microbial diversity and functional potential in the marine mammal oral microbiome.</title>
        <authorList>
            <person name="Dudek N.K."/>
            <person name="Sun C.L."/>
            <person name="Burstein D."/>
            <person name="Kantor R.S."/>
            <person name="Aliaga Goltsman D.S."/>
            <person name="Bik E.M."/>
            <person name="Thomas B.C."/>
            <person name="Banfield J.F."/>
            <person name="Relman D.A."/>
        </authorList>
    </citation>
    <scope>NUCLEOTIDE SEQUENCE [LARGE SCALE GENOMIC DNA]</scope>
    <source>
        <strain evidence="2">DOLJORAL78_50_517</strain>
    </source>
</reference>